<feature type="transmembrane region" description="Helical" evidence="7">
    <location>
        <begin position="158"/>
        <end position="178"/>
    </location>
</feature>
<evidence type="ECO:0000256" key="1">
    <source>
        <dbReference type="ARBA" id="ARBA00004418"/>
    </source>
</evidence>
<keyword evidence="7" id="KW-1133">Transmembrane helix</keyword>
<organism evidence="9 10">
    <name type="scientific">Nitrospira japonica</name>
    <dbReference type="NCBI Taxonomy" id="1325564"/>
    <lineage>
        <taxon>Bacteria</taxon>
        <taxon>Pseudomonadati</taxon>
        <taxon>Nitrospirota</taxon>
        <taxon>Nitrospiria</taxon>
        <taxon>Nitrospirales</taxon>
        <taxon>Nitrospiraceae</taxon>
        <taxon>Nitrospira</taxon>
    </lineage>
</organism>
<feature type="domain" description="AlgX/AlgJ SGNH hydrolase-like" evidence="8">
    <location>
        <begin position="407"/>
        <end position="513"/>
    </location>
</feature>
<reference evidence="9 10" key="1">
    <citation type="submission" date="2017-03" db="EMBL/GenBank/DDBJ databases">
        <authorList>
            <person name="Afonso C.L."/>
            <person name="Miller P.J."/>
            <person name="Scott M.A."/>
            <person name="Spackman E."/>
            <person name="Goraichik I."/>
            <person name="Dimitrov K.M."/>
            <person name="Suarez D.L."/>
            <person name="Swayne D.E."/>
        </authorList>
    </citation>
    <scope>NUCLEOTIDE SEQUENCE [LARGE SCALE GENOMIC DNA]</scope>
    <source>
        <strain evidence="9">Genome sequencing of Nitrospira japonica strain NJ11</strain>
    </source>
</reference>
<evidence type="ECO:0000256" key="7">
    <source>
        <dbReference type="SAM" id="Phobius"/>
    </source>
</evidence>
<keyword evidence="5" id="KW-0574">Periplasm</keyword>
<keyword evidence="3" id="KW-0808">Transferase</keyword>
<dbReference type="Gene3D" id="3.40.50.1110">
    <property type="entry name" value="SGNH hydrolase"/>
    <property type="match status" value="1"/>
</dbReference>
<accession>A0A1W1IC34</accession>
<name>A0A1W1IC34_9BACT</name>
<dbReference type="GO" id="GO:0016740">
    <property type="term" value="F:transferase activity"/>
    <property type="evidence" value="ECO:0007669"/>
    <property type="project" value="UniProtKB-KW"/>
</dbReference>
<evidence type="ECO:0000313" key="9">
    <source>
        <dbReference type="EMBL" id="SLM50333.1"/>
    </source>
</evidence>
<evidence type="ECO:0000256" key="3">
    <source>
        <dbReference type="ARBA" id="ARBA00022679"/>
    </source>
</evidence>
<gene>
    <name evidence="9" type="ORF">NSJP_4166</name>
</gene>
<dbReference type="RefSeq" id="WP_172834489.1">
    <property type="nucleotide sequence ID" value="NZ_LT828648.1"/>
</dbReference>
<dbReference type="GO" id="GO:0042597">
    <property type="term" value="C:periplasmic space"/>
    <property type="evidence" value="ECO:0007669"/>
    <property type="project" value="UniProtKB-SubCell"/>
</dbReference>
<keyword evidence="7" id="KW-0472">Membrane</keyword>
<dbReference type="EMBL" id="LT828648">
    <property type="protein sequence ID" value="SLM50333.1"/>
    <property type="molecule type" value="Genomic_DNA"/>
</dbReference>
<keyword evidence="7" id="KW-0812">Transmembrane</keyword>
<dbReference type="InterPro" id="IPR031811">
    <property type="entry name" value="ALGX/ALGJ_SGNH-like"/>
</dbReference>
<evidence type="ECO:0000313" key="10">
    <source>
        <dbReference type="Proteomes" id="UP000192042"/>
    </source>
</evidence>
<comment type="subcellular location">
    <subcellularLocation>
        <location evidence="1">Periplasm</location>
    </subcellularLocation>
</comment>
<dbReference type="AlphaFoldDB" id="A0A1W1IC34"/>
<evidence type="ECO:0000259" key="8">
    <source>
        <dbReference type="Pfam" id="PF16822"/>
    </source>
</evidence>
<evidence type="ECO:0000256" key="5">
    <source>
        <dbReference type="ARBA" id="ARBA00022764"/>
    </source>
</evidence>
<dbReference type="UniPathway" id="UPA00286"/>
<keyword evidence="6" id="KW-0016">Alginate biosynthesis</keyword>
<dbReference type="STRING" id="1325564.NSJP_4166"/>
<evidence type="ECO:0000256" key="6">
    <source>
        <dbReference type="ARBA" id="ARBA00022841"/>
    </source>
</evidence>
<feature type="transmembrane region" description="Helical" evidence="7">
    <location>
        <begin position="127"/>
        <end position="146"/>
    </location>
</feature>
<dbReference type="KEGG" id="nja:NSJP_4166"/>
<keyword evidence="4" id="KW-0732">Signal</keyword>
<sequence>MRLSRCSRTVVRQSCVLWSGVVLIAAAALYGAVTAADLLWYASAARPATALADPPRVQKLFWLGLLLSAAAVAAAWVALLVLKAGTPQQRLVRESSLATQWLWGLPMTYMLLVYYPLPLHAHHTEKALLASIALLTWSLLALMRPHALSSLKRIRLSAAGRILLINALVFIVAGELTLRTMDSTLASQGFFGGKQTPAHLKPHMAVLGSIGRSNSQGFRDRERAVERSPIRFRALAVGDSQTYGAGVTYDETFSALLESRLRETEPTAEVLNLGVPGWEPPEELHLLQVYGMQFQPDVVLMNFYVGNDIIRRRGAYWEQPIVVAGQSYYVHATGNRIHDLLSPDRWFLYHHVNYVIRLGSLSFNRWRRTSVQEADHGITLRTRQGYLQELDERTDIYLADEPEEIRLQWDKTRQILAGFKRAVEERGATLILVLVPDHVQVDRRLREEFLAARAETPGRFDFELPQRRLKQWGQAQGVTTVDLLPAFRDATLEAPLYFETDLHLTVAGHRCVTNGLWSLLHTLSVGKAQAVAGSLVPDSCRPVWPKTP</sequence>
<feature type="transmembrane region" description="Helical" evidence="7">
    <location>
        <begin position="97"/>
        <end position="115"/>
    </location>
</feature>
<comment type="pathway">
    <text evidence="2">Glycan biosynthesis; alginate biosynthesis.</text>
</comment>
<proteinExistence type="predicted"/>
<dbReference type="GO" id="GO:0042121">
    <property type="term" value="P:alginic acid biosynthetic process"/>
    <property type="evidence" value="ECO:0007669"/>
    <property type="project" value="UniProtKB-UniPathway"/>
</dbReference>
<evidence type="ECO:0000256" key="2">
    <source>
        <dbReference type="ARBA" id="ARBA00005182"/>
    </source>
</evidence>
<keyword evidence="10" id="KW-1185">Reference proteome</keyword>
<dbReference type="InterPro" id="IPR036514">
    <property type="entry name" value="SGNH_hydro_sf"/>
</dbReference>
<dbReference type="Pfam" id="PF16822">
    <property type="entry name" value="ALGX"/>
    <property type="match status" value="1"/>
</dbReference>
<dbReference type="GO" id="GO:0016788">
    <property type="term" value="F:hydrolase activity, acting on ester bonds"/>
    <property type="evidence" value="ECO:0007669"/>
    <property type="project" value="UniProtKB-ARBA"/>
</dbReference>
<evidence type="ECO:0000256" key="4">
    <source>
        <dbReference type="ARBA" id="ARBA00022729"/>
    </source>
</evidence>
<dbReference type="SUPFAM" id="SSF52266">
    <property type="entry name" value="SGNH hydrolase"/>
    <property type="match status" value="1"/>
</dbReference>
<dbReference type="Proteomes" id="UP000192042">
    <property type="component" value="Chromosome I"/>
</dbReference>
<feature type="transmembrane region" description="Helical" evidence="7">
    <location>
        <begin position="60"/>
        <end position="85"/>
    </location>
</feature>
<protein>
    <recommendedName>
        <fullName evidence="8">AlgX/AlgJ SGNH hydrolase-like domain-containing protein</fullName>
    </recommendedName>
</protein>